<dbReference type="EMBL" id="LLXJ01007255">
    <property type="protein sequence ID" value="PKB93787.1"/>
    <property type="molecule type" value="Genomic_DNA"/>
</dbReference>
<evidence type="ECO:0008006" key="3">
    <source>
        <dbReference type="Google" id="ProtNLM"/>
    </source>
</evidence>
<feature type="non-terminal residue" evidence="1">
    <location>
        <position position="1"/>
    </location>
</feature>
<dbReference type="PANTHER" id="PTHR35871:SF1">
    <property type="entry name" value="CXC1-LIKE CYSTEINE CLUSTER ASSOCIATED WITH KDZ TRANSPOSASES DOMAIN-CONTAINING PROTEIN"/>
    <property type="match status" value="1"/>
</dbReference>
<feature type="non-terminal residue" evidence="1">
    <location>
        <position position="170"/>
    </location>
</feature>
<name>A0A2N0NGS8_9GLOM</name>
<accession>A0A2N0NGS8</accession>
<gene>
    <name evidence="1" type="ORF">RhiirA5_250493</name>
</gene>
<sequence>SNDDRPIIWAPIGNPPLRKKGQGKSIMVSEFLLETIGRLKLSEEEIILNPNVPIEARKFLKPGKNEEGWWTAEHLLDQVINYAIPIFEVKYPNCIGIFAFDNSTNHEAMVKDALNVNNMNVNPGGKQARMRSTYFGPNKTFQSMIFPSNHPTFSNQPKGMKQVLIERNLW</sequence>
<reference evidence="1 2" key="2">
    <citation type="submission" date="2017-09" db="EMBL/GenBank/DDBJ databases">
        <title>Extensive intraspecific genome diversity in a model arbuscular mycorrhizal fungus.</title>
        <authorList>
            <person name="Chen E.C."/>
            <person name="Morin E."/>
            <person name="Beaudet D."/>
            <person name="Noel J."/>
            <person name="Ndikumana S."/>
            <person name="Charron P."/>
            <person name="St-Onge C."/>
            <person name="Giorgi J."/>
            <person name="Grigoriev I.V."/>
            <person name="Roux C."/>
            <person name="Martin F.M."/>
            <person name="Corradi N."/>
        </authorList>
    </citation>
    <scope>NUCLEOTIDE SEQUENCE [LARGE SCALE GENOMIC DNA]</scope>
    <source>
        <strain evidence="1 2">A5</strain>
    </source>
</reference>
<organism evidence="1 2">
    <name type="scientific">Rhizophagus irregularis</name>
    <dbReference type="NCBI Taxonomy" id="588596"/>
    <lineage>
        <taxon>Eukaryota</taxon>
        <taxon>Fungi</taxon>
        <taxon>Fungi incertae sedis</taxon>
        <taxon>Mucoromycota</taxon>
        <taxon>Glomeromycotina</taxon>
        <taxon>Glomeromycetes</taxon>
        <taxon>Glomerales</taxon>
        <taxon>Glomeraceae</taxon>
        <taxon>Rhizophagus</taxon>
    </lineage>
</organism>
<protein>
    <recommendedName>
        <fullName evidence="3">DDE-1 domain-containing protein</fullName>
    </recommendedName>
</protein>
<evidence type="ECO:0000313" key="1">
    <source>
        <dbReference type="EMBL" id="PKB93787.1"/>
    </source>
</evidence>
<reference evidence="1 2" key="1">
    <citation type="submission" date="2016-04" db="EMBL/GenBank/DDBJ databases">
        <title>Genome analyses suggest a sexual origin of heterokaryosis in a supposedly ancient asexual fungus.</title>
        <authorList>
            <person name="Ropars J."/>
            <person name="Sedzielewska K."/>
            <person name="Noel J."/>
            <person name="Charron P."/>
            <person name="Farinelli L."/>
            <person name="Marton T."/>
            <person name="Kruger M."/>
            <person name="Pelin A."/>
            <person name="Brachmann A."/>
            <person name="Corradi N."/>
        </authorList>
    </citation>
    <scope>NUCLEOTIDE SEQUENCE [LARGE SCALE GENOMIC DNA]</scope>
    <source>
        <strain evidence="1 2">A5</strain>
    </source>
</reference>
<evidence type="ECO:0000313" key="2">
    <source>
        <dbReference type="Proteomes" id="UP000232722"/>
    </source>
</evidence>
<dbReference type="AlphaFoldDB" id="A0A2N0NGS8"/>
<dbReference type="Proteomes" id="UP000232722">
    <property type="component" value="Unassembled WGS sequence"/>
</dbReference>
<dbReference type="PANTHER" id="PTHR35871">
    <property type="entry name" value="EXPRESSED PROTEIN"/>
    <property type="match status" value="1"/>
</dbReference>
<proteinExistence type="predicted"/>
<comment type="caution">
    <text evidence="1">The sequence shown here is derived from an EMBL/GenBank/DDBJ whole genome shotgun (WGS) entry which is preliminary data.</text>
</comment>